<protein>
    <submittedName>
        <fullName evidence="1">Uncharacterized protein</fullName>
    </submittedName>
</protein>
<gene>
    <name evidence="1" type="ORF">DIATSA_LOCUS4049</name>
</gene>
<dbReference type="OrthoDB" id="10048604at2759"/>
<reference evidence="1" key="1">
    <citation type="submission" date="2021-12" db="EMBL/GenBank/DDBJ databases">
        <authorList>
            <person name="King R."/>
        </authorList>
    </citation>
    <scope>NUCLEOTIDE SEQUENCE</scope>
</reference>
<sequence>MSNNLENERSVTSGKMYPIDLAPQKITIVKSVSNAEVKMAHLIPGQPKTSSSGQIIAHTGPVSLMRPAAQIISPTGASQPQMIVSGSPILQGSQGSQLLSQSTQIISQSQLISPSGQILSPATQIISQGSQLSAQVSNNNTGTNNVQTSVSSSSGTQMLNVGGQLVGGSGNLVVSSSVRTLPPSVRVLSPLPHHNTRPVLSTVNVSSSSGVLVSKTISMTSHVPRGLAAGASLAVRPVAPTASQGVGSQGIIY</sequence>
<accession>A0A9N9QYF1</accession>
<evidence type="ECO:0000313" key="2">
    <source>
        <dbReference type="Proteomes" id="UP001153714"/>
    </source>
</evidence>
<proteinExistence type="predicted"/>
<name>A0A9N9QYF1_9NEOP</name>
<reference evidence="1" key="2">
    <citation type="submission" date="2022-10" db="EMBL/GenBank/DDBJ databases">
        <authorList>
            <consortium name="ENA_rothamsted_submissions"/>
            <consortium name="culmorum"/>
            <person name="King R."/>
        </authorList>
    </citation>
    <scope>NUCLEOTIDE SEQUENCE</scope>
</reference>
<organism evidence="1 2">
    <name type="scientific">Diatraea saccharalis</name>
    <name type="common">sugarcane borer</name>
    <dbReference type="NCBI Taxonomy" id="40085"/>
    <lineage>
        <taxon>Eukaryota</taxon>
        <taxon>Metazoa</taxon>
        <taxon>Ecdysozoa</taxon>
        <taxon>Arthropoda</taxon>
        <taxon>Hexapoda</taxon>
        <taxon>Insecta</taxon>
        <taxon>Pterygota</taxon>
        <taxon>Neoptera</taxon>
        <taxon>Endopterygota</taxon>
        <taxon>Lepidoptera</taxon>
        <taxon>Glossata</taxon>
        <taxon>Ditrysia</taxon>
        <taxon>Pyraloidea</taxon>
        <taxon>Crambidae</taxon>
        <taxon>Crambinae</taxon>
        <taxon>Diatraea</taxon>
    </lineage>
</organism>
<evidence type="ECO:0000313" key="1">
    <source>
        <dbReference type="EMBL" id="CAG9786067.1"/>
    </source>
</evidence>
<dbReference type="AlphaFoldDB" id="A0A9N9QYF1"/>
<dbReference type="EMBL" id="OU893346">
    <property type="protein sequence ID" value="CAG9786067.1"/>
    <property type="molecule type" value="Genomic_DNA"/>
</dbReference>
<dbReference type="Proteomes" id="UP001153714">
    <property type="component" value="Chromosome 15"/>
</dbReference>
<keyword evidence="2" id="KW-1185">Reference proteome</keyword>